<organism evidence="2">
    <name type="scientific">Vreelandella sp. SM1641</name>
    <dbReference type="NCBI Taxonomy" id="3126101"/>
    <lineage>
        <taxon>Bacteria</taxon>
        <taxon>Pseudomonadati</taxon>
        <taxon>Pseudomonadota</taxon>
        <taxon>Gammaproteobacteria</taxon>
        <taxon>Oceanospirillales</taxon>
        <taxon>Halomonadaceae</taxon>
        <taxon>Vreelandella</taxon>
    </lineage>
</organism>
<proteinExistence type="predicted"/>
<sequence length="76" mass="8440">MSHLSTRMPTGNDTTQRAESKPAFSNSLFEQFLLPANLQLAWKQVRANKGAAGVDGMTIEAFPAWVKSDEWDTVKD</sequence>
<evidence type="ECO:0008006" key="3">
    <source>
        <dbReference type="Google" id="ProtNLM"/>
    </source>
</evidence>
<dbReference type="RefSeq" id="WP_246361849.1">
    <property type="nucleotide sequence ID" value="NZ_CP158484.1"/>
</dbReference>
<dbReference type="EMBL" id="CP158484">
    <property type="protein sequence ID" value="XBY57056.1"/>
    <property type="molecule type" value="Genomic_DNA"/>
</dbReference>
<dbReference type="AlphaFoldDB" id="A0AAU7XKH1"/>
<evidence type="ECO:0000313" key="2">
    <source>
        <dbReference type="EMBL" id="XBY57056.1"/>
    </source>
</evidence>
<protein>
    <recommendedName>
        <fullName evidence="3">Reverse transcriptase</fullName>
    </recommendedName>
</protein>
<reference evidence="2" key="1">
    <citation type="submission" date="2024-02" db="EMBL/GenBank/DDBJ databases">
        <title>Complete genome sequence of Vreelandella sp. SM1641, a marine exopolysaccharide-producing bacterium isolated from deep-sea hydrothermal sediment of the southwest Indian Ocean.</title>
        <authorList>
            <person name="Zhu H."/>
            <person name="Sun M."/>
        </authorList>
    </citation>
    <scope>NUCLEOTIDE SEQUENCE</scope>
    <source>
        <strain evidence="2">SM1641</strain>
    </source>
</reference>
<gene>
    <name evidence="2" type="ORF">V8F66_12070</name>
</gene>
<name>A0AAU7XKH1_9GAMM</name>
<accession>A0AAU7XKH1</accession>
<feature type="region of interest" description="Disordered" evidence="1">
    <location>
        <begin position="1"/>
        <end position="21"/>
    </location>
</feature>
<dbReference type="KEGG" id="vrs:V8F66_12070"/>
<evidence type="ECO:0000256" key="1">
    <source>
        <dbReference type="SAM" id="MobiDB-lite"/>
    </source>
</evidence>